<reference evidence="1 2" key="1">
    <citation type="submission" date="2016-10" db="EMBL/GenBank/DDBJ databases">
        <authorList>
            <person name="de Groot N.N."/>
        </authorList>
    </citation>
    <scope>NUCLEOTIDE SEQUENCE [LARGE SCALE GENOMIC DNA]</scope>
    <source>
        <strain evidence="1 2">JCM 11308</strain>
    </source>
</reference>
<organism evidence="1 2">
    <name type="scientific">Rhodococcus tukisamuensis</name>
    <dbReference type="NCBI Taxonomy" id="168276"/>
    <lineage>
        <taxon>Bacteria</taxon>
        <taxon>Bacillati</taxon>
        <taxon>Actinomycetota</taxon>
        <taxon>Actinomycetes</taxon>
        <taxon>Mycobacteriales</taxon>
        <taxon>Nocardiaceae</taxon>
        <taxon>Rhodococcus</taxon>
    </lineage>
</organism>
<sequence>MSSSDLSDLLGAFKTILDVVDKLSTGLGS</sequence>
<keyword evidence="2" id="KW-1185">Reference proteome</keyword>
<dbReference type="EMBL" id="FNAB01000021">
    <property type="protein sequence ID" value="SDE56055.1"/>
    <property type="molecule type" value="Genomic_DNA"/>
</dbReference>
<name>A0A1G7DY99_9NOCA</name>
<dbReference type="AlphaFoldDB" id="A0A1G7DY99"/>
<accession>A0A1G7DY99</accession>
<dbReference type="Proteomes" id="UP000199417">
    <property type="component" value="Unassembled WGS sequence"/>
</dbReference>
<gene>
    <name evidence="1" type="ORF">SAMN05444580_12136</name>
</gene>
<proteinExistence type="predicted"/>
<protein>
    <submittedName>
        <fullName evidence="1">Uncharacterized protein</fullName>
    </submittedName>
</protein>
<evidence type="ECO:0000313" key="1">
    <source>
        <dbReference type="EMBL" id="SDE56055.1"/>
    </source>
</evidence>
<evidence type="ECO:0000313" key="2">
    <source>
        <dbReference type="Proteomes" id="UP000199417"/>
    </source>
</evidence>